<gene>
    <name evidence="2" type="ORF">COY87_00570</name>
</gene>
<evidence type="ECO:0000313" key="2">
    <source>
        <dbReference type="EMBL" id="PIY72501.1"/>
    </source>
</evidence>
<sequence length="142" mass="16156">MDVKNSVSAQITSQNADDQTPQNSPIPTNAEEFQKYIEVEVLKIIKELAEKGQTSKERIQEIARLTLTLIHPGMSLQELYQNAVKLDDQHSELCPVVFRIMKEYEEKYSQKAIAGVSNLIKAGKYTEANDLVKKILQFKFVN</sequence>
<dbReference type="EMBL" id="PFLI01000021">
    <property type="protein sequence ID" value="PIY72501.1"/>
    <property type="molecule type" value="Genomic_DNA"/>
</dbReference>
<dbReference type="AlphaFoldDB" id="A0A2M7QKN8"/>
<feature type="region of interest" description="Disordered" evidence="1">
    <location>
        <begin position="1"/>
        <end position="27"/>
    </location>
</feature>
<accession>A0A2M7QKN8</accession>
<name>A0A2M7QKN8_9BACT</name>
<dbReference type="Proteomes" id="UP000229401">
    <property type="component" value="Unassembled WGS sequence"/>
</dbReference>
<reference evidence="3" key="1">
    <citation type="submission" date="2017-09" db="EMBL/GenBank/DDBJ databases">
        <title>Depth-based differentiation of microbial function through sediment-hosted aquifers and enrichment of novel symbionts in the deep terrestrial subsurface.</title>
        <authorList>
            <person name="Probst A.J."/>
            <person name="Ladd B."/>
            <person name="Jarett J.K."/>
            <person name="Geller-Mcgrath D.E."/>
            <person name="Sieber C.M.K."/>
            <person name="Emerson J.B."/>
            <person name="Anantharaman K."/>
            <person name="Thomas B.C."/>
            <person name="Malmstrom R."/>
            <person name="Stieglmeier M."/>
            <person name="Klingl A."/>
            <person name="Woyke T."/>
            <person name="Ryan C.M."/>
            <person name="Banfield J.F."/>
        </authorList>
    </citation>
    <scope>NUCLEOTIDE SEQUENCE [LARGE SCALE GENOMIC DNA]</scope>
</reference>
<proteinExistence type="predicted"/>
<evidence type="ECO:0000313" key="3">
    <source>
        <dbReference type="Proteomes" id="UP000229401"/>
    </source>
</evidence>
<protein>
    <submittedName>
        <fullName evidence="2">Uncharacterized protein</fullName>
    </submittedName>
</protein>
<organism evidence="2 3">
    <name type="scientific">Candidatus Roizmanbacteria bacterium CG_4_10_14_0_8_um_filter_33_9</name>
    <dbReference type="NCBI Taxonomy" id="1974826"/>
    <lineage>
        <taxon>Bacteria</taxon>
        <taxon>Candidatus Roizmaniibacteriota</taxon>
    </lineage>
</organism>
<evidence type="ECO:0000256" key="1">
    <source>
        <dbReference type="SAM" id="MobiDB-lite"/>
    </source>
</evidence>
<comment type="caution">
    <text evidence="2">The sequence shown here is derived from an EMBL/GenBank/DDBJ whole genome shotgun (WGS) entry which is preliminary data.</text>
</comment>